<proteinExistence type="inferred from homology"/>
<dbReference type="InterPro" id="IPR020084">
    <property type="entry name" value="NUDIX_hydrolase_CS"/>
</dbReference>
<evidence type="ECO:0000256" key="1">
    <source>
        <dbReference type="ARBA" id="ARBA00001946"/>
    </source>
</evidence>
<keyword evidence="5" id="KW-0479">Metal-binding</keyword>
<dbReference type="PROSITE" id="PS51462">
    <property type="entry name" value="NUDIX"/>
    <property type="match status" value="1"/>
</dbReference>
<reference evidence="14 15" key="1">
    <citation type="submission" date="2019-07" db="EMBL/GenBank/DDBJ databases">
        <title>Analysis of the biochemical properties, biological activity and biotechnological potential of siderophores and biosurfactants produced by Antarctic psychrotolerant bacteria.</title>
        <authorList>
            <person name="Styczynski M."/>
            <person name="Krucon T."/>
            <person name="Decewicz P."/>
            <person name="Dziewit L."/>
        </authorList>
    </citation>
    <scope>NUCLEOTIDE SEQUENCE [LARGE SCALE GENOMIC DNA]</scope>
    <source>
        <strain evidence="14 15">ANT_H27</strain>
    </source>
</reference>
<dbReference type="GO" id="GO:0006281">
    <property type="term" value="P:DNA repair"/>
    <property type="evidence" value="ECO:0007669"/>
    <property type="project" value="UniProtKB-KW"/>
</dbReference>
<keyword evidence="6" id="KW-0227">DNA damage</keyword>
<dbReference type="PANTHER" id="PTHR47707:SF1">
    <property type="entry name" value="NUDIX HYDROLASE FAMILY PROTEIN"/>
    <property type="match status" value="1"/>
</dbReference>
<dbReference type="Pfam" id="PF00293">
    <property type="entry name" value="NUDIX"/>
    <property type="match status" value="1"/>
</dbReference>
<dbReference type="PRINTS" id="PR00502">
    <property type="entry name" value="NUDIXFAMILY"/>
</dbReference>
<evidence type="ECO:0000256" key="8">
    <source>
        <dbReference type="ARBA" id="ARBA00022842"/>
    </source>
</evidence>
<organism evidence="14 15">
    <name type="scientific">Paeniglutamicibacter gangotriensis</name>
    <dbReference type="NCBI Taxonomy" id="254787"/>
    <lineage>
        <taxon>Bacteria</taxon>
        <taxon>Bacillati</taxon>
        <taxon>Actinomycetota</taxon>
        <taxon>Actinomycetes</taxon>
        <taxon>Micrococcales</taxon>
        <taxon>Micrococcaceae</taxon>
        <taxon>Paeniglutamicibacter</taxon>
    </lineage>
</organism>
<dbReference type="PANTHER" id="PTHR47707">
    <property type="entry name" value="8-OXO-DGTP DIPHOSPHATASE"/>
    <property type="match status" value="1"/>
</dbReference>
<dbReference type="GO" id="GO:0044716">
    <property type="term" value="F:8-oxo-GDP phosphatase activity"/>
    <property type="evidence" value="ECO:0007669"/>
    <property type="project" value="TreeGrafter"/>
</dbReference>
<evidence type="ECO:0000256" key="7">
    <source>
        <dbReference type="ARBA" id="ARBA00022801"/>
    </source>
</evidence>
<dbReference type="GO" id="GO:0035539">
    <property type="term" value="F:8-oxo-7,8-dihydrodeoxyguanosine triphosphate pyrophosphatase activity"/>
    <property type="evidence" value="ECO:0007669"/>
    <property type="project" value="UniProtKB-EC"/>
</dbReference>
<name>A0A5B0E6N0_9MICC</name>
<keyword evidence="7 12" id="KW-0378">Hydrolase</keyword>
<sequence length="144" mass="15552">MAYKQIVAAAILDSLSHPRKLLAARRTSPPALAGLWEFPGGKLESGESCEAGVARELVEELGVEVMLGTEVFGPEPEGWVLNEHAAMRVWFAEITDGTPDTLEDHDQLAWVELDAESLKALDWIPADLPIVHAVLADTLAGATR</sequence>
<dbReference type="OrthoDB" id="9804442at2"/>
<evidence type="ECO:0000256" key="10">
    <source>
        <dbReference type="ARBA" id="ARBA00035861"/>
    </source>
</evidence>
<evidence type="ECO:0000256" key="6">
    <source>
        <dbReference type="ARBA" id="ARBA00022763"/>
    </source>
</evidence>
<dbReference type="EC" id="3.6.1.55" evidence="11"/>
<protein>
    <recommendedName>
        <fullName evidence="11">8-oxo-dGTP diphosphatase</fullName>
        <ecNumber evidence="11">3.6.1.55</ecNumber>
    </recommendedName>
</protein>
<dbReference type="InterPro" id="IPR000086">
    <property type="entry name" value="NUDIX_hydrolase_dom"/>
</dbReference>
<evidence type="ECO:0000256" key="5">
    <source>
        <dbReference type="ARBA" id="ARBA00022723"/>
    </source>
</evidence>
<evidence type="ECO:0000256" key="12">
    <source>
        <dbReference type="RuleBase" id="RU003476"/>
    </source>
</evidence>
<keyword evidence="8" id="KW-0460">Magnesium</keyword>
<evidence type="ECO:0000256" key="9">
    <source>
        <dbReference type="ARBA" id="ARBA00023204"/>
    </source>
</evidence>
<dbReference type="EMBL" id="VOBL01000018">
    <property type="protein sequence ID" value="KAA0974378.1"/>
    <property type="molecule type" value="Genomic_DNA"/>
</dbReference>
<dbReference type="PROSITE" id="PS00893">
    <property type="entry name" value="NUDIX_BOX"/>
    <property type="match status" value="1"/>
</dbReference>
<dbReference type="InterPro" id="IPR015797">
    <property type="entry name" value="NUDIX_hydrolase-like_dom_sf"/>
</dbReference>
<evidence type="ECO:0000256" key="3">
    <source>
        <dbReference type="ARBA" id="ARBA00022457"/>
    </source>
</evidence>
<evidence type="ECO:0000313" key="15">
    <source>
        <dbReference type="Proteomes" id="UP000323856"/>
    </source>
</evidence>
<evidence type="ECO:0000259" key="13">
    <source>
        <dbReference type="PROSITE" id="PS51462"/>
    </source>
</evidence>
<dbReference type="SUPFAM" id="SSF55811">
    <property type="entry name" value="Nudix"/>
    <property type="match status" value="1"/>
</dbReference>
<dbReference type="CDD" id="cd03425">
    <property type="entry name" value="NUDIX_MutT_NudA_like"/>
    <property type="match status" value="1"/>
</dbReference>
<evidence type="ECO:0000256" key="11">
    <source>
        <dbReference type="ARBA" id="ARBA00038905"/>
    </source>
</evidence>
<keyword evidence="3" id="KW-0515">Mutator protein</keyword>
<dbReference type="InterPro" id="IPR020476">
    <property type="entry name" value="Nudix_hydrolase"/>
</dbReference>
<feature type="domain" description="Nudix hydrolase" evidence="13">
    <location>
        <begin position="2"/>
        <end position="133"/>
    </location>
</feature>
<dbReference type="InterPro" id="IPR047127">
    <property type="entry name" value="MutT-like"/>
</dbReference>
<dbReference type="RefSeq" id="WP_007272450.1">
    <property type="nucleotide sequence ID" value="NZ_VOBL01000018.1"/>
</dbReference>
<dbReference type="GO" id="GO:0046872">
    <property type="term" value="F:metal ion binding"/>
    <property type="evidence" value="ECO:0007669"/>
    <property type="project" value="UniProtKB-KW"/>
</dbReference>
<comment type="caution">
    <text evidence="14">The sequence shown here is derived from an EMBL/GenBank/DDBJ whole genome shotgun (WGS) entry which is preliminary data.</text>
</comment>
<evidence type="ECO:0000256" key="2">
    <source>
        <dbReference type="ARBA" id="ARBA00005582"/>
    </source>
</evidence>
<dbReference type="GO" id="GO:0044715">
    <property type="term" value="F:8-oxo-dGDP phosphatase activity"/>
    <property type="evidence" value="ECO:0007669"/>
    <property type="project" value="TreeGrafter"/>
</dbReference>
<comment type="similarity">
    <text evidence="2 12">Belongs to the Nudix hydrolase family.</text>
</comment>
<dbReference type="Proteomes" id="UP000323856">
    <property type="component" value="Unassembled WGS sequence"/>
</dbReference>
<keyword evidence="9" id="KW-0234">DNA repair</keyword>
<comment type="catalytic activity">
    <reaction evidence="10">
        <text>8-oxo-dGTP + H2O = 8-oxo-dGMP + diphosphate + H(+)</text>
        <dbReference type="Rhea" id="RHEA:31575"/>
        <dbReference type="ChEBI" id="CHEBI:15377"/>
        <dbReference type="ChEBI" id="CHEBI:15378"/>
        <dbReference type="ChEBI" id="CHEBI:33019"/>
        <dbReference type="ChEBI" id="CHEBI:63224"/>
        <dbReference type="ChEBI" id="CHEBI:77896"/>
        <dbReference type="EC" id="3.6.1.55"/>
    </reaction>
</comment>
<keyword evidence="4" id="KW-0235">DNA replication</keyword>
<dbReference type="Gene3D" id="3.90.79.10">
    <property type="entry name" value="Nucleoside Triphosphate Pyrophosphohydrolase"/>
    <property type="match status" value="1"/>
</dbReference>
<evidence type="ECO:0000256" key="4">
    <source>
        <dbReference type="ARBA" id="ARBA00022705"/>
    </source>
</evidence>
<comment type="cofactor">
    <cofactor evidence="1">
        <name>Mg(2+)</name>
        <dbReference type="ChEBI" id="CHEBI:18420"/>
    </cofactor>
</comment>
<dbReference type="GO" id="GO:0006260">
    <property type="term" value="P:DNA replication"/>
    <property type="evidence" value="ECO:0007669"/>
    <property type="project" value="UniProtKB-KW"/>
</dbReference>
<dbReference type="AlphaFoldDB" id="A0A5B0E6N0"/>
<evidence type="ECO:0000313" key="14">
    <source>
        <dbReference type="EMBL" id="KAA0974378.1"/>
    </source>
</evidence>
<gene>
    <name evidence="14" type="ORF">FQ154_15095</name>
</gene>
<accession>A0A5B0E6N0</accession>
<dbReference type="GO" id="GO:0008413">
    <property type="term" value="F:8-oxo-7,8-dihydroguanosine triphosphate pyrophosphatase activity"/>
    <property type="evidence" value="ECO:0007669"/>
    <property type="project" value="TreeGrafter"/>
</dbReference>